<reference evidence="10" key="2">
    <citation type="submission" date="2025-08" db="UniProtKB">
        <authorList>
            <consortium name="RefSeq"/>
        </authorList>
    </citation>
    <scope>IDENTIFICATION</scope>
    <source>
        <tissue evidence="10">Whole plant</tissue>
    </source>
</reference>
<feature type="transmembrane region" description="Helical" evidence="8">
    <location>
        <begin position="85"/>
        <end position="109"/>
    </location>
</feature>
<dbReference type="KEGG" id="adu:107485364"/>
<evidence type="ECO:0000256" key="5">
    <source>
        <dbReference type="ARBA" id="ARBA00022847"/>
    </source>
</evidence>
<keyword evidence="4 8" id="KW-0812">Transmembrane</keyword>
<dbReference type="PANTHER" id="PTHR19432:SF89">
    <property type="entry name" value="SUCROSE_H+ SYMPORTER, PLANT, MAJOR FACILITATOR SUPERFAMILY DOMAIN-CONTAINING PROTEIN-RELATED"/>
    <property type="match status" value="1"/>
</dbReference>
<proteinExistence type="predicted"/>
<evidence type="ECO:0000256" key="2">
    <source>
        <dbReference type="ARBA" id="ARBA00022448"/>
    </source>
</evidence>
<dbReference type="GO" id="GO:0005773">
    <property type="term" value="C:vacuole"/>
    <property type="evidence" value="ECO:0007669"/>
    <property type="project" value="TreeGrafter"/>
</dbReference>
<dbReference type="Proteomes" id="UP000515211">
    <property type="component" value="Chromosome 4"/>
</dbReference>
<evidence type="ECO:0000313" key="10">
    <source>
        <dbReference type="RefSeq" id="XP_015961377.1"/>
    </source>
</evidence>
<sequence length="296" mass="33427">MVNRSNGIEGYSSLKALSPRSVPLDSYLMVMSSLSQLELGSTPVQISVWKLVLVASMAAGIQLVNTVQIAWLIPGYLILGVLDRWASLVWLVSAVSSSVIHPILSYYSNRATCKLRQHRPFSFAGAVAVTIAFLTIGFATDIGYAFGDNFSEKNRPRALAIFGIRLWILEISINIINALYKDFLDDLASRDQRTIRLIYTYVTFFMAVENELGYFAIFFRRFDDMLSFTVTEACHELRANVKTLSIFSILLLLFLMAVALSCVQDKPALPEEESHKREEEDDRWAVVKCIRKYSRP</sequence>
<dbReference type="GeneID" id="107485364"/>
<dbReference type="PANTHER" id="PTHR19432">
    <property type="entry name" value="SUGAR TRANSPORTER"/>
    <property type="match status" value="1"/>
</dbReference>
<feature type="transmembrane region" description="Helical" evidence="8">
    <location>
        <begin position="197"/>
        <end position="219"/>
    </location>
</feature>
<evidence type="ECO:0000256" key="6">
    <source>
        <dbReference type="ARBA" id="ARBA00022989"/>
    </source>
</evidence>
<feature type="transmembrane region" description="Helical" evidence="8">
    <location>
        <begin position="121"/>
        <end position="146"/>
    </location>
</feature>
<keyword evidence="3" id="KW-0762">Sugar transport</keyword>
<evidence type="ECO:0000313" key="9">
    <source>
        <dbReference type="Proteomes" id="UP000515211"/>
    </source>
</evidence>
<feature type="transmembrane region" description="Helical" evidence="8">
    <location>
        <begin position="51"/>
        <end position="73"/>
    </location>
</feature>
<protein>
    <submittedName>
        <fullName evidence="10">Sucrose transport protein SUC2-like</fullName>
    </submittedName>
</protein>
<name>A0A6P4D4Z0_ARADU</name>
<evidence type="ECO:0000256" key="7">
    <source>
        <dbReference type="ARBA" id="ARBA00023136"/>
    </source>
</evidence>
<comment type="subcellular location">
    <subcellularLocation>
        <location evidence="1">Membrane</location>
        <topology evidence="1">Multi-pass membrane protein</topology>
    </subcellularLocation>
</comment>
<evidence type="ECO:0000256" key="3">
    <source>
        <dbReference type="ARBA" id="ARBA00022597"/>
    </source>
</evidence>
<keyword evidence="6 8" id="KW-1133">Transmembrane helix</keyword>
<organism evidence="9 10">
    <name type="scientific">Arachis duranensis</name>
    <name type="common">Wild peanut</name>
    <dbReference type="NCBI Taxonomy" id="130453"/>
    <lineage>
        <taxon>Eukaryota</taxon>
        <taxon>Viridiplantae</taxon>
        <taxon>Streptophyta</taxon>
        <taxon>Embryophyta</taxon>
        <taxon>Tracheophyta</taxon>
        <taxon>Spermatophyta</taxon>
        <taxon>Magnoliopsida</taxon>
        <taxon>eudicotyledons</taxon>
        <taxon>Gunneridae</taxon>
        <taxon>Pentapetalae</taxon>
        <taxon>rosids</taxon>
        <taxon>fabids</taxon>
        <taxon>Fabales</taxon>
        <taxon>Fabaceae</taxon>
        <taxon>Papilionoideae</taxon>
        <taxon>50 kb inversion clade</taxon>
        <taxon>dalbergioids sensu lato</taxon>
        <taxon>Dalbergieae</taxon>
        <taxon>Pterocarpus clade</taxon>
        <taxon>Arachis</taxon>
    </lineage>
</organism>
<dbReference type="GO" id="GO:0008506">
    <property type="term" value="F:sucrose:proton symporter activity"/>
    <property type="evidence" value="ECO:0007669"/>
    <property type="project" value="TreeGrafter"/>
</dbReference>
<keyword evidence="2" id="KW-0813">Transport</keyword>
<evidence type="ECO:0000256" key="1">
    <source>
        <dbReference type="ARBA" id="ARBA00004141"/>
    </source>
</evidence>
<accession>A0A6P4D4Z0</accession>
<reference evidence="9" key="1">
    <citation type="journal article" date="2016" name="Nat. Genet.">
        <title>The genome sequences of Arachis duranensis and Arachis ipaensis, the diploid ancestors of cultivated peanut.</title>
        <authorList>
            <person name="Bertioli D.J."/>
            <person name="Cannon S.B."/>
            <person name="Froenicke L."/>
            <person name="Huang G."/>
            <person name="Farmer A.D."/>
            <person name="Cannon E.K."/>
            <person name="Liu X."/>
            <person name="Gao D."/>
            <person name="Clevenger J."/>
            <person name="Dash S."/>
            <person name="Ren L."/>
            <person name="Moretzsohn M.C."/>
            <person name="Shirasawa K."/>
            <person name="Huang W."/>
            <person name="Vidigal B."/>
            <person name="Abernathy B."/>
            <person name="Chu Y."/>
            <person name="Niederhuth C.E."/>
            <person name="Umale P."/>
            <person name="Araujo A.C."/>
            <person name="Kozik A."/>
            <person name="Kim K.D."/>
            <person name="Burow M.D."/>
            <person name="Varshney R.K."/>
            <person name="Wang X."/>
            <person name="Zhang X."/>
            <person name="Barkley N."/>
            <person name="Guimaraes P.M."/>
            <person name="Isobe S."/>
            <person name="Guo B."/>
            <person name="Liao B."/>
            <person name="Stalker H.T."/>
            <person name="Schmitz R.J."/>
            <person name="Scheffler B.E."/>
            <person name="Leal-Bertioli S.C."/>
            <person name="Xun X."/>
            <person name="Jackson S.A."/>
            <person name="Michelmore R."/>
            <person name="Ozias-Akins P."/>
        </authorList>
    </citation>
    <scope>NUCLEOTIDE SEQUENCE [LARGE SCALE GENOMIC DNA]</scope>
    <source>
        <strain evidence="9">cv. V14167</strain>
    </source>
</reference>
<dbReference type="GO" id="GO:0005886">
    <property type="term" value="C:plasma membrane"/>
    <property type="evidence" value="ECO:0007669"/>
    <property type="project" value="TreeGrafter"/>
</dbReference>
<feature type="transmembrane region" description="Helical" evidence="8">
    <location>
        <begin position="158"/>
        <end position="176"/>
    </location>
</feature>
<dbReference type="RefSeq" id="XP_015961377.1">
    <property type="nucleotide sequence ID" value="XM_016105891.1"/>
</dbReference>
<keyword evidence="9" id="KW-1185">Reference proteome</keyword>
<keyword evidence="5" id="KW-0769">Symport</keyword>
<keyword evidence="7 8" id="KW-0472">Membrane</keyword>
<gene>
    <name evidence="10" type="primary">LOC107485364</name>
</gene>
<evidence type="ECO:0000256" key="4">
    <source>
        <dbReference type="ARBA" id="ARBA00022692"/>
    </source>
</evidence>
<feature type="transmembrane region" description="Helical" evidence="8">
    <location>
        <begin position="244"/>
        <end position="263"/>
    </location>
</feature>
<dbReference type="AlphaFoldDB" id="A0A6P4D4Z0"/>
<evidence type="ECO:0000256" key="8">
    <source>
        <dbReference type="SAM" id="Phobius"/>
    </source>
</evidence>